<evidence type="ECO:0000313" key="9">
    <source>
        <dbReference type="EMBL" id="GAM74556.1"/>
    </source>
</evidence>
<evidence type="ECO:0000256" key="3">
    <source>
        <dbReference type="ARBA" id="ARBA00006906"/>
    </source>
</evidence>
<evidence type="ECO:0000256" key="7">
    <source>
        <dbReference type="ARBA" id="ARBA00023270"/>
    </source>
</evidence>
<gene>
    <name evidence="9" type="ORF">JCM19241_899</name>
</gene>
<proteinExistence type="inferred from homology"/>
<dbReference type="EC" id="4.1.2.14" evidence="5"/>
<reference evidence="9 10" key="2">
    <citation type="submission" date="2015-01" db="EMBL/GenBank/DDBJ databases">
        <authorList>
            <consortium name="NBRP consortium"/>
            <person name="Sawabe T."/>
            <person name="Meirelles P."/>
            <person name="Feng G."/>
            <person name="Sayaka M."/>
            <person name="Hattori M."/>
            <person name="Ohkuma M."/>
        </authorList>
    </citation>
    <scope>NUCLEOTIDE SEQUENCE [LARGE SCALE GENOMIC DNA]</scope>
    <source>
        <strain evidence="10">JCM 19241</strain>
    </source>
</reference>
<evidence type="ECO:0000256" key="8">
    <source>
        <dbReference type="ARBA" id="ARBA00023277"/>
    </source>
</evidence>
<organism evidence="9 10">
    <name type="scientific">Vibrio ishigakensis</name>
    <dbReference type="NCBI Taxonomy" id="1481914"/>
    <lineage>
        <taxon>Bacteria</taxon>
        <taxon>Pseudomonadati</taxon>
        <taxon>Pseudomonadota</taxon>
        <taxon>Gammaproteobacteria</taxon>
        <taxon>Vibrionales</taxon>
        <taxon>Vibrionaceae</taxon>
        <taxon>Vibrio</taxon>
    </lineage>
</organism>
<comment type="catalytic activity">
    <reaction evidence="1">
        <text>2-dehydro-3-deoxy-6-phospho-D-gluconate = D-glyceraldehyde 3-phosphate + pyruvate</text>
        <dbReference type="Rhea" id="RHEA:17089"/>
        <dbReference type="ChEBI" id="CHEBI:15361"/>
        <dbReference type="ChEBI" id="CHEBI:57569"/>
        <dbReference type="ChEBI" id="CHEBI:59776"/>
        <dbReference type="EC" id="4.1.2.14"/>
    </reaction>
</comment>
<dbReference type="GO" id="GO:0008675">
    <property type="term" value="F:2-dehydro-3-deoxy-phosphogluconate aldolase activity"/>
    <property type="evidence" value="ECO:0007669"/>
    <property type="project" value="UniProtKB-EC"/>
</dbReference>
<evidence type="ECO:0000256" key="2">
    <source>
        <dbReference type="ARBA" id="ARBA00004736"/>
    </source>
</evidence>
<keyword evidence="6 9" id="KW-0456">Lyase</keyword>
<dbReference type="InterPro" id="IPR000887">
    <property type="entry name" value="Aldlse_KDPG_KHG"/>
</dbReference>
<keyword evidence="8" id="KW-0119">Carbohydrate metabolism</keyword>
<keyword evidence="7" id="KW-0704">Schiff base</keyword>
<dbReference type="AlphaFoldDB" id="A0A0B8Q7J6"/>
<dbReference type="Pfam" id="PF01081">
    <property type="entry name" value="Aldolase"/>
    <property type="match status" value="1"/>
</dbReference>
<evidence type="ECO:0000256" key="4">
    <source>
        <dbReference type="ARBA" id="ARBA00011233"/>
    </source>
</evidence>
<dbReference type="PANTHER" id="PTHR30246:SF1">
    <property type="entry name" value="2-DEHYDRO-3-DEOXY-6-PHOSPHOGALACTONATE ALDOLASE-RELATED"/>
    <property type="match status" value="1"/>
</dbReference>
<evidence type="ECO:0000256" key="6">
    <source>
        <dbReference type="ARBA" id="ARBA00023239"/>
    </source>
</evidence>
<evidence type="ECO:0000313" key="10">
    <source>
        <dbReference type="Proteomes" id="UP000031666"/>
    </source>
</evidence>
<dbReference type="NCBIfam" id="NF004325">
    <property type="entry name" value="PRK05718.1"/>
    <property type="match status" value="1"/>
</dbReference>
<dbReference type="Proteomes" id="UP000031666">
    <property type="component" value="Unassembled WGS sequence"/>
</dbReference>
<protein>
    <recommendedName>
        <fullName evidence="5">2-dehydro-3-deoxy-phosphogluconate aldolase</fullName>
        <ecNumber evidence="5">4.1.2.14</ecNumber>
    </recommendedName>
</protein>
<dbReference type="InterPro" id="IPR013785">
    <property type="entry name" value="Aldolase_TIM"/>
</dbReference>
<evidence type="ECO:0000256" key="1">
    <source>
        <dbReference type="ARBA" id="ARBA00000654"/>
    </source>
</evidence>
<comment type="similarity">
    <text evidence="3">Belongs to the KHG/KDPG aldolase family.</text>
</comment>
<reference evidence="9 10" key="1">
    <citation type="submission" date="2015-01" db="EMBL/GenBank/DDBJ databases">
        <title>Vibrio sp. C94 JCM 19241 whole genome shotgun sequence.</title>
        <authorList>
            <person name="Sawabe T."/>
            <person name="Meirelles P."/>
            <person name="Feng G."/>
            <person name="Sayaka M."/>
            <person name="Hattori M."/>
            <person name="Ohkuma M."/>
        </authorList>
    </citation>
    <scope>NUCLEOTIDE SEQUENCE [LARGE SCALE GENOMIC DNA]</scope>
    <source>
        <strain evidence="10">JCM 19241</strain>
    </source>
</reference>
<comment type="caution">
    <text evidence="9">The sequence shown here is derived from an EMBL/GenBank/DDBJ whole genome shotgun (WGS) entry which is preliminary data.</text>
</comment>
<dbReference type="STRING" id="1481914.JCM19241_899"/>
<sequence>MQTTLEQLAQIKVIPVIAIDNAEDIIPLGKALADNGLPAAEITFRSDAASEAIRLLRKAQPEMLIGAGTVLTREQTIAAQKAGATFVVSPGFNPNTVKACQELGIDIIPGVNNPSVVEAALEMGLTTLKFFPAEASGGLPMLKSLLAPYTQIQVMPTGGIGPHNIRDYLAQDRVAACGGTWMVDRKLIENKDWKEVGRLAKQAAELVI</sequence>
<dbReference type="PROSITE" id="PS00159">
    <property type="entry name" value="ALDOLASE_KDPG_KHG_1"/>
    <property type="match status" value="1"/>
</dbReference>
<name>A0A0B8Q7J6_9VIBR</name>
<accession>A0A0B8Q7J6</accession>
<comment type="subunit">
    <text evidence="4">Homotrimer.</text>
</comment>
<dbReference type="EMBL" id="BBSC01000003">
    <property type="protein sequence ID" value="GAM74556.1"/>
    <property type="molecule type" value="Genomic_DNA"/>
</dbReference>
<dbReference type="NCBIfam" id="TIGR01182">
    <property type="entry name" value="eda"/>
    <property type="match status" value="1"/>
</dbReference>
<dbReference type="InterPro" id="IPR031337">
    <property type="entry name" value="KDPG/KHG_AS_1"/>
</dbReference>
<dbReference type="Gene3D" id="3.20.20.70">
    <property type="entry name" value="Aldolase class I"/>
    <property type="match status" value="1"/>
</dbReference>
<dbReference type="CDD" id="cd00452">
    <property type="entry name" value="KDPG_aldolase"/>
    <property type="match status" value="1"/>
</dbReference>
<dbReference type="PROSITE" id="PS00160">
    <property type="entry name" value="ALDOLASE_KDPG_KHG_2"/>
    <property type="match status" value="1"/>
</dbReference>
<dbReference type="InterPro" id="IPR031338">
    <property type="entry name" value="KDPG/KHG_AS_2"/>
</dbReference>
<comment type="pathway">
    <text evidence="2">Carbohydrate acid metabolism; 2-dehydro-3-deoxy-D-gluconate degradation; D-glyceraldehyde 3-phosphate and pyruvate from 2-dehydro-3-deoxy-D-gluconate: step 2/2.</text>
</comment>
<dbReference type="PANTHER" id="PTHR30246">
    <property type="entry name" value="2-KETO-3-DEOXY-6-PHOSPHOGLUCONATE ALDOLASE"/>
    <property type="match status" value="1"/>
</dbReference>
<dbReference type="SUPFAM" id="SSF51569">
    <property type="entry name" value="Aldolase"/>
    <property type="match status" value="1"/>
</dbReference>
<evidence type="ECO:0000256" key="5">
    <source>
        <dbReference type="ARBA" id="ARBA00013063"/>
    </source>
</evidence>